<dbReference type="OMA" id="THDGRTR"/>
<dbReference type="AlphaFoldDB" id="A0A401RFM3"/>
<accession>A0A401RFM3</accession>
<dbReference type="Proteomes" id="UP000287033">
    <property type="component" value="Unassembled WGS sequence"/>
</dbReference>
<feature type="compositionally biased region" description="Polar residues" evidence="1">
    <location>
        <begin position="1"/>
        <end position="10"/>
    </location>
</feature>
<proteinExistence type="predicted"/>
<gene>
    <name evidence="2" type="ORF">chiPu_0021943</name>
</gene>
<name>A0A401RFM3_CHIPU</name>
<evidence type="ECO:0000313" key="3">
    <source>
        <dbReference type="Proteomes" id="UP000287033"/>
    </source>
</evidence>
<feature type="compositionally biased region" description="Basic and acidic residues" evidence="1">
    <location>
        <begin position="42"/>
        <end position="62"/>
    </location>
</feature>
<reference evidence="2 3" key="1">
    <citation type="journal article" date="2018" name="Nat. Ecol. Evol.">
        <title>Shark genomes provide insights into elasmobranch evolution and the origin of vertebrates.</title>
        <authorList>
            <person name="Hara Y"/>
            <person name="Yamaguchi K"/>
            <person name="Onimaru K"/>
            <person name="Kadota M"/>
            <person name="Koyanagi M"/>
            <person name="Keeley SD"/>
            <person name="Tatsumi K"/>
            <person name="Tanaka K"/>
            <person name="Motone F"/>
            <person name="Kageyama Y"/>
            <person name="Nozu R"/>
            <person name="Adachi N"/>
            <person name="Nishimura O"/>
            <person name="Nakagawa R"/>
            <person name="Tanegashima C"/>
            <person name="Kiyatake I"/>
            <person name="Matsumoto R"/>
            <person name="Murakumo K"/>
            <person name="Nishida K"/>
            <person name="Terakita A"/>
            <person name="Kuratani S"/>
            <person name="Sato K"/>
            <person name="Hyodo S Kuraku.S."/>
        </authorList>
    </citation>
    <scope>NUCLEOTIDE SEQUENCE [LARGE SCALE GENOMIC DNA]</scope>
</reference>
<protein>
    <recommendedName>
        <fullName evidence="4">Tau tubulin kinase 1</fullName>
    </recommendedName>
</protein>
<feature type="compositionally biased region" description="Low complexity" evidence="1">
    <location>
        <begin position="271"/>
        <end position="286"/>
    </location>
</feature>
<organism evidence="2 3">
    <name type="scientific">Chiloscyllium punctatum</name>
    <name type="common">Brownbanded bambooshark</name>
    <name type="synonym">Hemiscyllium punctatum</name>
    <dbReference type="NCBI Taxonomy" id="137246"/>
    <lineage>
        <taxon>Eukaryota</taxon>
        <taxon>Metazoa</taxon>
        <taxon>Chordata</taxon>
        <taxon>Craniata</taxon>
        <taxon>Vertebrata</taxon>
        <taxon>Chondrichthyes</taxon>
        <taxon>Elasmobranchii</taxon>
        <taxon>Galeomorphii</taxon>
        <taxon>Galeoidea</taxon>
        <taxon>Orectolobiformes</taxon>
        <taxon>Hemiscylliidae</taxon>
        <taxon>Chiloscyllium</taxon>
    </lineage>
</organism>
<feature type="region of interest" description="Disordered" evidence="1">
    <location>
        <begin position="1"/>
        <end position="72"/>
    </location>
</feature>
<evidence type="ECO:0008006" key="4">
    <source>
        <dbReference type="Google" id="ProtNLM"/>
    </source>
</evidence>
<dbReference type="EMBL" id="BEZZ01005298">
    <property type="protein sequence ID" value="GCC16951.1"/>
    <property type="molecule type" value="Genomic_DNA"/>
</dbReference>
<evidence type="ECO:0000313" key="2">
    <source>
        <dbReference type="EMBL" id="GCC16951.1"/>
    </source>
</evidence>
<feature type="region of interest" description="Disordered" evidence="1">
    <location>
        <begin position="140"/>
        <end position="240"/>
    </location>
</feature>
<feature type="compositionally biased region" description="Basic and acidic residues" evidence="1">
    <location>
        <begin position="173"/>
        <end position="187"/>
    </location>
</feature>
<keyword evidence="3" id="KW-1185">Reference proteome</keyword>
<sequence>MGLLSDSTQCMLDEELSRGPCPSSPGPERQPSLRYRRVNSPESDRLSTADARGDGVEKRSRMDFMGSPSRHVYSSQQAQLLSVNMGQVPAERPCSGKMEASASVEHEALSTAFRSVPLAEEEDFDSKDWVIIDRTELKDFQPGVEASSSGTTDEEPEELRPLERAEGVAVRPKSHEVRARPELDSVRETLLLSPGRSPLHHSQPAAPCTRRESDPSASEPQFVEEEGADALPQHSVPPRYSPLRRLASSVFSSSSLETEHYPHPSNSFLQRSRSAESSPARLPSSSSRRHMPLIAGTHRLMPSVLRISRTQLQQVWARFVSKS</sequence>
<dbReference type="STRING" id="137246.A0A401RFM3"/>
<feature type="region of interest" description="Disordered" evidence="1">
    <location>
        <begin position="254"/>
        <end position="290"/>
    </location>
</feature>
<dbReference type="OrthoDB" id="5979581at2759"/>
<evidence type="ECO:0000256" key="1">
    <source>
        <dbReference type="SAM" id="MobiDB-lite"/>
    </source>
</evidence>
<comment type="caution">
    <text evidence="2">The sequence shown here is derived from an EMBL/GenBank/DDBJ whole genome shotgun (WGS) entry which is preliminary data.</text>
</comment>